<keyword evidence="6 7" id="KW-0234">DNA repair</keyword>
<dbReference type="InterPro" id="IPR007860">
    <property type="entry name" value="DNA_mmatch_repair_MutS_con_dom"/>
</dbReference>
<dbReference type="SUPFAM" id="SSF48334">
    <property type="entry name" value="DNA repair protein MutS, domain III"/>
    <property type="match status" value="1"/>
</dbReference>
<dbReference type="SMART" id="SM00533">
    <property type="entry name" value="MUTSd"/>
    <property type="match status" value="1"/>
</dbReference>
<name>A0A9P5RT43_9FUNG</name>
<dbReference type="InterPro" id="IPR000432">
    <property type="entry name" value="DNA_mismatch_repair_MutS_C"/>
</dbReference>
<dbReference type="SUPFAM" id="SSF55271">
    <property type="entry name" value="DNA repair protein MutS, domain I"/>
    <property type="match status" value="1"/>
</dbReference>
<organism evidence="10 11">
    <name type="scientific">Linnemannia schmuckeri</name>
    <dbReference type="NCBI Taxonomy" id="64567"/>
    <lineage>
        <taxon>Eukaryota</taxon>
        <taxon>Fungi</taxon>
        <taxon>Fungi incertae sedis</taxon>
        <taxon>Mucoromycota</taxon>
        <taxon>Mortierellomycotina</taxon>
        <taxon>Mortierellomycetes</taxon>
        <taxon>Mortierellales</taxon>
        <taxon>Mortierellaceae</taxon>
        <taxon>Linnemannia</taxon>
    </lineage>
</organism>
<keyword evidence="5 6" id="KW-0238">DNA-binding</keyword>
<dbReference type="CDD" id="cd03286">
    <property type="entry name" value="ABC_MSH6_euk"/>
    <property type="match status" value="1"/>
</dbReference>
<feature type="region of interest" description="Disordered" evidence="8">
    <location>
        <begin position="1"/>
        <end position="85"/>
    </location>
</feature>
<proteinExistence type="inferred from homology"/>
<dbReference type="Proteomes" id="UP000748756">
    <property type="component" value="Unassembled WGS sequence"/>
</dbReference>
<keyword evidence="4 6" id="KW-0067">ATP-binding</keyword>
<dbReference type="PANTHER" id="PTHR11361:SF148">
    <property type="entry name" value="DNA MISMATCH REPAIR PROTEIN MSH6"/>
    <property type="match status" value="1"/>
</dbReference>
<dbReference type="Pfam" id="PF05190">
    <property type="entry name" value="MutS_IV"/>
    <property type="match status" value="1"/>
</dbReference>
<accession>A0A9P5RT43</accession>
<gene>
    <name evidence="10" type="primary">MSH6</name>
    <name evidence="10" type="ORF">BG015_011154</name>
</gene>
<evidence type="ECO:0000313" key="11">
    <source>
        <dbReference type="Proteomes" id="UP000748756"/>
    </source>
</evidence>
<comment type="function">
    <text evidence="6 7">Component of the post-replicative DNA mismatch repair system (MMR).</text>
</comment>
<keyword evidence="2 6" id="KW-0547">Nucleotide-binding</keyword>
<dbReference type="InterPro" id="IPR036187">
    <property type="entry name" value="DNA_mismatch_repair_MutS_sf"/>
</dbReference>
<keyword evidence="11" id="KW-1185">Reference proteome</keyword>
<dbReference type="Pfam" id="PF05188">
    <property type="entry name" value="MutS_II"/>
    <property type="match status" value="1"/>
</dbReference>
<feature type="compositionally biased region" description="Basic residues" evidence="8">
    <location>
        <begin position="171"/>
        <end position="180"/>
    </location>
</feature>
<dbReference type="NCBIfam" id="NF003810">
    <property type="entry name" value="PRK05399.1"/>
    <property type="match status" value="1"/>
</dbReference>
<evidence type="ECO:0000256" key="1">
    <source>
        <dbReference type="ARBA" id="ARBA00006271"/>
    </source>
</evidence>
<dbReference type="Gene3D" id="3.40.50.300">
    <property type="entry name" value="P-loop containing nucleotide triphosphate hydrolases"/>
    <property type="match status" value="1"/>
</dbReference>
<dbReference type="InterPro" id="IPR007861">
    <property type="entry name" value="DNA_mismatch_repair_MutS_clamp"/>
</dbReference>
<dbReference type="PIRSF" id="PIRSF037677">
    <property type="entry name" value="DNA_mis_repair_Msh6"/>
    <property type="match status" value="1"/>
</dbReference>
<feature type="compositionally biased region" description="Polar residues" evidence="8">
    <location>
        <begin position="52"/>
        <end position="64"/>
    </location>
</feature>
<dbReference type="InterPro" id="IPR016151">
    <property type="entry name" value="DNA_mismatch_repair_MutS_N"/>
</dbReference>
<dbReference type="SUPFAM" id="SSF53150">
    <property type="entry name" value="DNA repair protein MutS, domain II"/>
    <property type="match status" value="1"/>
</dbReference>
<dbReference type="InterPro" id="IPR007695">
    <property type="entry name" value="DNA_mismatch_repair_MutS-lik_N"/>
</dbReference>
<dbReference type="Gene3D" id="3.40.1170.10">
    <property type="entry name" value="DNA repair protein MutS, domain I"/>
    <property type="match status" value="1"/>
</dbReference>
<evidence type="ECO:0000313" key="10">
    <source>
        <dbReference type="EMBL" id="KAF9147233.1"/>
    </source>
</evidence>
<comment type="similarity">
    <text evidence="1 6 7">Belongs to the DNA mismatch repair MutS family.</text>
</comment>
<dbReference type="GO" id="GO:0030983">
    <property type="term" value="F:mismatched DNA binding"/>
    <property type="evidence" value="ECO:0007669"/>
    <property type="project" value="UniProtKB-UniRule"/>
</dbReference>
<feature type="compositionally biased region" description="Acidic residues" evidence="8">
    <location>
        <begin position="184"/>
        <end position="193"/>
    </location>
</feature>
<dbReference type="GO" id="GO:0032301">
    <property type="term" value="C:MutSalpha complex"/>
    <property type="evidence" value="ECO:0007669"/>
    <property type="project" value="TreeGrafter"/>
</dbReference>
<dbReference type="PROSITE" id="PS00486">
    <property type="entry name" value="DNA_MISMATCH_REPAIR_2"/>
    <property type="match status" value="1"/>
</dbReference>
<sequence length="1284" mass="143007">MTSDNRPAKSPARPKGTSSSQPPMMQKSLLSFFKTAAPPAAPTTAAAPSATNESNGNSHSTNDSDPMRTPIKKKTNGTASQDASLFLDSSPLFSTDEAIMNSTPSTTTSVTHKRKTVDFEDGNPIAYQDESRSVKKFAAAVEKLSLGTPVRKLDLFDIEPEGGEEALGSRRSSRGVRRIKYQISDDEDDDDDDVEKKGLSTPSKPQRKARVLSDDDDDSEYEAPAIAPEDDFMDIDDVDLDESLMDDEIEVPSSPVRSKSNPAQSKPKPTTPSRPAVTAVFNTSNKPASRPMLMLKDDKKKERVAKFEEKNSGRYSWLLDIRDADKNPIGSPDYDPRTLYIPKSAWATFTEFERQFWEIKGQHFDSVVFFKKGKFYELYENDADIGHQKFDLKLTDRTNMRMVGVPESSFEYWAAQFIAKGYKVARVDQMETALGKAMRERDGAAAKSVQKVIRRELHSILTAGTLTDSGLLTNDMATYCMAIKEINRPGAEHLPTQFGIAFVDTSTAEFNLATFYDDMDRTKFETLITQIKPKEVVVEKGGLSTRSTRILKNSLGANTIWNHLQPETQFWNALDTADELRIKDYFGANEAGSLVSDCWPSALQTVKDNLAVMSALGGLVWYLRTLKLDTELLSFKNFHVYDPVRQASTLILDGQTLSNLEVFQNNGDGSEAGTVLRLLNRCVTPFGKRLFRRWLCHPLRSSSAIGARLDAVEDLMRVPGFMELFEEKCARFPDLERIVSRIHAGSCKISEFLVVLSTFRTLVDTSRRLSSYNDQFKSKKLASVLNELPDLTEHLNYFAEAFDHKVAQAEGDIIPHPGFAEDYDANNKVLNNLDSQFAQLLDKVKRDLKTTKIVYKDLGKEIYQLEMSNKITVPKNWKKTSSTSSISRYYTPELMVLVTKLQEARETKNAIMKELQGRLYAKFDENYKDWLKAVKIIAELDCLCSLSKSSSALGSPSCRPEFVESERSVLELEGLRHPCVIPGIASDFIPNDTMLGGDTSNLILLTGPNMGGKSTLLRQTCVAIIMAQLGCYVPAEKCRLTPFDRIFTRIGANDNILAGQSTFMVELSETSKILSEATERSMVILDELGRGTSTFDGYAIAYSVLHELSTRIGCLGLFSTHYGTLTNEFERDPNVALKHMACQVDQVNREVTFLYKLVDGVCEKSYGMNVAHMAGVPREIVDRAEEMAQEFELKQETKREEELRLTRGAKNVGLGMVMDLAYLLGRVGRPDSAAAAAAAADVADAEMNGEAEDGDSTTRVGARCLSKEQETRVFQRIFKAMASL</sequence>
<reference evidence="10" key="1">
    <citation type="journal article" date="2020" name="Fungal Divers.">
        <title>Resolving the Mortierellaceae phylogeny through synthesis of multi-gene phylogenetics and phylogenomics.</title>
        <authorList>
            <person name="Vandepol N."/>
            <person name="Liber J."/>
            <person name="Desiro A."/>
            <person name="Na H."/>
            <person name="Kennedy M."/>
            <person name="Barry K."/>
            <person name="Grigoriev I.V."/>
            <person name="Miller A.N."/>
            <person name="O'Donnell K."/>
            <person name="Stajich J.E."/>
            <person name="Bonito G."/>
        </authorList>
    </citation>
    <scope>NUCLEOTIDE SEQUENCE</scope>
    <source>
        <strain evidence="10">NRRL 6426</strain>
    </source>
</reference>
<dbReference type="FunFam" id="3.40.1170.10:FF:000002">
    <property type="entry name" value="DNA mismatch repair protein"/>
    <property type="match status" value="1"/>
</dbReference>
<dbReference type="Gene3D" id="1.10.1420.10">
    <property type="match status" value="2"/>
</dbReference>
<feature type="compositionally biased region" description="Polar residues" evidence="8">
    <location>
        <begin position="255"/>
        <end position="273"/>
    </location>
</feature>
<dbReference type="InterPro" id="IPR007696">
    <property type="entry name" value="DNA_mismatch_repair_MutS_core"/>
</dbReference>
<dbReference type="InterPro" id="IPR045076">
    <property type="entry name" value="MutS"/>
</dbReference>
<evidence type="ECO:0000256" key="6">
    <source>
        <dbReference type="PIRNR" id="PIRNR037677"/>
    </source>
</evidence>
<evidence type="ECO:0000256" key="5">
    <source>
        <dbReference type="ARBA" id="ARBA00023125"/>
    </source>
</evidence>
<dbReference type="Pfam" id="PF05192">
    <property type="entry name" value="MutS_III"/>
    <property type="match status" value="1"/>
</dbReference>
<dbReference type="InterPro" id="IPR017261">
    <property type="entry name" value="DNA_mismatch_repair_MutS/MSH"/>
</dbReference>
<dbReference type="InterPro" id="IPR036678">
    <property type="entry name" value="MutS_con_dom_sf"/>
</dbReference>
<dbReference type="InterPro" id="IPR027417">
    <property type="entry name" value="P-loop_NTPase"/>
</dbReference>
<protein>
    <recommendedName>
        <fullName evidence="6">DNA mismatch repair protein</fullName>
    </recommendedName>
</protein>
<keyword evidence="3 6" id="KW-0227">DNA damage</keyword>
<evidence type="ECO:0000256" key="7">
    <source>
        <dbReference type="RuleBase" id="RU003756"/>
    </source>
</evidence>
<dbReference type="GO" id="GO:0140664">
    <property type="term" value="F:ATP-dependent DNA damage sensor activity"/>
    <property type="evidence" value="ECO:0007669"/>
    <property type="project" value="InterPro"/>
</dbReference>
<dbReference type="SUPFAM" id="SSF52540">
    <property type="entry name" value="P-loop containing nucleoside triphosphate hydrolases"/>
    <property type="match status" value="1"/>
</dbReference>
<dbReference type="GO" id="GO:0005524">
    <property type="term" value="F:ATP binding"/>
    <property type="evidence" value="ECO:0007669"/>
    <property type="project" value="UniProtKB-UniRule"/>
</dbReference>
<comment type="caution">
    <text evidence="10">The sequence shown here is derived from an EMBL/GenBank/DDBJ whole genome shotgun (WGS) entry which is preliminary data.</text>
</comment>
<dbReference type="Gene3D" id="3.30.420.110">
    <property type="entry name" value="MutS, connector domain"/>
    <property type="match status" value="1"/>
</dbReference>
<dbReference type="OrthoDB" id="10252754at2759"/>
<evidence type="ECO:0000256" key="4">
    <source>
        <dbReference type="ARBA" id="ARBA00022840"/>
    </source>
</evidence>
<feature type="compositionally biased region" description="Low complexity" evidence="8">
    <location>
        <begin position="35"/>
        <end position="51"/>
    </location>
</feature>
<feature type="region of interest" description="Disordered" evidence="8">
    <location>
        <begin position="161"/>
        <end position="277"/>
    </location>
</feature>
<dbReference type="Pfam" id="PF01624">
    <property type="entry name" value="MutS_I"/>
    <property type="match status" value="1"/>
</dbReference>
<evidence type="ECO:0000256" key="3">
    <source>
        <dbReference type="ARBA" id="ARBA00022763"/>
    </source>
</evidence>
<evidence type="ECO:0000256" key="2">
    <source>
        <dbReference type="ARBA" id="ARBA00022741"/>
    </source>
</evidence>
<dbReference type="EMBL" id="JAAAUQ010000845">
    <property type="protein sequence ID" value="KAF9147233.1"/>
    <property type="molecule type" value="Genomic_DNA"/>
</dbReference>
<dbReference type="SMART" id="SM00534">
    <property type="entry name" value="MUTSac"/>
    <property type="match status" value="1"/>
</dbReference>
<dbReference type="FunFam" id="1.10.1420.10:FF:000005">
    <property type="entry name" value="DNA mismatch repair protein"/>
    <property type="match status" value="1"/>
</dbReference>
<dbReference type="PANTHER" id="PTHR11361">
    <property type="entry name" value="DNA MISMATCH REPAIR PROTEIN MUTS FAMILY MEMBER"/>
    <property type="match status" value="1"/>
</dbReference>
<dbReference type="GO" id="GO:0006298">
    <property type="term" value="P:mismatch repair"/>
    <property type="evidence" value="ECO:0007669"/>
    <property type="project" value="InterPro"/>
</dbReference>
<dbReference type="Pfam" id="PF00488">
    <property type="entry name" value="MutS_V"/>
    <property type="match status" value="1"/>
</dbReference>
<feature type="compositionally biased region" description="Acidic residues" evidence="8">
    <location>
        <begin position="228"/>
        <end position="250"/>
    </location>
</feature>
<evidence type="ECO:0000256" key="8">
    <source>
        <dbReference type="SAM" id="MobiDB-lite"/>
    </source>
</evidence>
<evidence type="ECO:0000259" key="9">
    <source>
        <dbReference type="PROSITE" id="PS00486"/>
    </source>
</evidence>
<feature type="domain" description="DNA mismatch repair proteins mutS family" evidence="9">
    <location>
        <begin position="1081"/>
        <end position="1097"/>
    </location>
</feature>